<reference evidence="5" key="3">
    <citation type="submission" date="2016-11" db="EMBL/GenBank/DDBJ databases">
        <authorList>
            <person name="Varghese N."/>
            <person name="Submissions S."/>
        </authorList>
    </citation>
    <scope>NUCLEOTIDE SEQUENCE [LARGE SCALE GENOMIC DNA]</scope>
    <source>
        <strain evidence="5">DX253</strain>
    </source>
</reference>
<dbReference type="RefSeq" id="WP_007980665.1">
    <property type="nucleotide sequence ID" value="NZ_AEMG01000013.1"/>
</dbReference>
<dbReference type="Proteomes" id="UP000184203">
    <property type="component" value="Unassembled WGS sequence"/>
</dbReference>
<reference evidence="2 4" key="1">
    <citation type="journal article" date="2014" name="ISME J.">
        <title>Trehalose/2-sulfotrehalose biosynthesis and glycine-betaine uptake are widely spread mechanisms for osmoadaptation in the Halobacteriales.</title>
        <authorList>
            <person name="Youssef N.H."/>
            <person name="Savage-Ashlock K.N."/>
            <person name="McCully A.L."/>
            <person name="Luedtke B."/>
            <person name="Shaw E.I."/>
            <person name="Hoff W.D."/>
            <person name="Elshahed M.S."/>
        </authorList>
    </citation>
    <scope>NUCLEOTIDE SEQUENCE [LARGE SCALE GENOMIC DNA]</scope>
    <source>
        <strain evidence="2 4">DX253</strain>
    </source>
</reference>
<keyword evidence="1" id="KW-0472">Membrane</keyword>
<dbReference type="PATRIC" id="fig|797209.4.peg.2673"/>
<dbReference type="EMBL" id="FRAN01000005">
    <property type="protein sequence ID" value="SHL23424.1"/>
    <property type="molecule type" value="Genomic_DNA"/>
</dbReference>
<dbReference type="Proteomes" id="UP000003751">
    <property type="component" value="Unassembled WGS sequence"/>
</dbReference>
<keyword evidence="1" id="KW-0812">Transmembrane</keyword>
<reference evidence="3" key="2">
    <citation type="submission" date="2016-11" db="EMBL/GenBank/DDBJ databases">
        <authorList>
            <person name="Jaros S."/>
            <person name="Januszkiewicz K."/>
            <person name="Wedrychowicz H."/>
        </authorList>
    </citation>
    <scope>NUCLEOTIDE SEQUENCE [LARGE SCALE GENOMIC DNA]</scope>
    <source>
        <strain evidence="3">DX253</strain>
    </source>
</reference>
<feature type="transmembrane region" description="Helical" evidence="1">
    <location>
        <begin position="15"/>
        <end position="34"/>
    </location>
</feature>
<evidence type="ECO:0000313" key="2">
    <source>
        <dbReference type="EMBL" id="EFW91598.1"/>
    </source>
</evidence>
<evidence type="ECO:0000313" key="3">
    <source>
        <dbReference type="EMBL" id="SHL23424.1"/>
    </source>
</evidence>
<accession>E7QV80</accession>
<organism evidence="2 4">
    <name type="scientific">Haladaptatus paucihalophilus DX253</name>
    <dbReference type="NCBI Taxonomy" id="797209"/>
    <lineage>
        <taxon>Archaea</taxon>
        <taxon>Methanobacteriati</taxon>
        <taxon>Methanobacteriota</taxon>
        <taxon>Stenosarchaea group</taxon>
        <taxon>Halobacteria</taxon>
        <taxon>Halobacteriales</taxon>
        <taxon>Haladaptataceae</taxon>
        <taxon>Haladaptatus</taxon>
    </lineage>
</organism>
<evidence type="ECO:0000256" key="1">
    <source>
        <dbReference type="SAM" id="Phobius"/>
    </source>
</evidence>
<dbReference type="EMBL" id="AEMG01000013">
    <property type="protein sequence ID" value="EFW91598.1"/>
    <property type="molecule type" value="Genomic_DNA"/>
</dbReference>
<sequence>MAFPGFLGEETTIDYAAMALGAGLMVAGVFRFLYSPSETDE</sequence>
<proteinExistence type="predicted"/>
<name>E7QV80_HALPU</name>
<keyword evidence="1" id="KW-1133">Transmembrane helix</keyword>
<keyword evidence="5" id="KW-1185">Reference proteome</keyword>
<gene>
    <name evidence="3" type="ORF">SAMN05444342_3366</name>
    <name evidence="2" type="ORF">ZOD2009_13581</name>
</gene>
<evidence type="ECO:0000313" key="4">
    <source>
        <dbReference type="Proteomes" id="UP000003751"/>
    </source>
</evidence>
<evidence type="ECO:0000313" key="5">
    <source>
        <dbReference type="Proteomes" id="UP000184203"/>
    </source>
</evidence>
<protein>
    <submittedName>
        <fullName evidence="2">Uncharacterized protein</fullName>
    </submittedName>
</protein>
<dbReference type="AlphaFoldDB" id="E7QV80"/>